<feature type="coiled-coil region" evidence="11">
    <location>
        <begin position="285"/>
        <end position="316"/>
    </location>
</feature>
<reference evidence="16 17" key="1">
    <citation type="submission" date="2015-07" db="EMBL/GenBank/DDBJ databases">
        <title>Draft genome sequence of the Amantichitinum ursilacus IGB-41, a new chitin-degrading bacterium.</title>
        <authorList>
            <person name="Kirstahler P."/>
            <person name="Guenther M."/>
            <person name="Grumaz C."/>
            <person name="Rupp S."/>
            <person name="Zibek S."/>
            <person name="Sohn K."/>
        </authorList>
    </citation>
    <scope>NUCLEOTIDE SEQUENCE [LARGE SCALE GENOMIC DNA]</scope>
    <source>
        <strain evidence="16 17">IGB-41</strain>
    </source>
</reference>
<evidence type="ECO:0000256" key="6">
    <source>
        <dbReference type="ARBA" id="ARBA00022824"/>
    </source>
</evidence>
<dbReference type="SMART" id="SM00267">
    <property type="entry name" value="GGDEF"/>
    <property type="match status" value="1"/>
</dbReference>
<dbReference type="PROSITE" id="PS50113">
    <property type="entry name" value="PAC"/>
    <property type="match status" value="2"/>
</dbReference>
<evidence type="ECO:0000313" key="16">
    <source>
        <dbReference type="EMBL" id="KPC49164.1"/>
    </source>
</evidence>
<feature type="domain" description="PAS" evidence="13">
    <location>
        <begin position="152"/>
        <end position="226"/>
    </location>
</feature>
<dbReference type="PATRIC" id="fig|857265.3.peg.4430"/>
<dbReference type="FunFam" id="3.30.70.270:FF:000001">
    <property type="entry name" value="Diguanylate cyclase domain protein"/>
    <property type="match status" value="1"/>
</dbReference>
<name>A0A0N0GKT9_9NEIS</name>
<evidence type="ECO:0000256" key="5">
    <source>
        <dbReference type="ARBA" id="ARBA00022745"/>
    </source>
</evidence>
<feature type="coiled-coil region" evidence="11">
    <location>
        <begin position="125"/>
        <end position="152"/>
    </location>
</feature>
<dbReference type="Pfam" id="PF13426">
    <property type="entry name" value="PAS_9"/>
    <property type="match status" value="1"/>
</dbReference>
<keyword evidence="9" id="KW-0902">Two-component regulatory system</keyword>
<dbReference type="Gene3D" id="3.30.450.20">
    <property type="entry name" value="PAS domain"/>
    <property type="match status" value="2"/>
</dbReference>
<evidence type="ECO:0000256" key="3">
    <source>
        <dbReference type="ARBA" id="ARBA00009842"/>
    </source>
</evidence>
<keyword evidence="11" id="KW-0175">Coiled coil</keyword>
<dbReference type="PROSITE" id="PS50112">
    <property type="entry name" value="PAS"/>
    <property type="match status" value="2"/>
</dbReference>
<dbReference type="InterPro" id="IPR052155">
    <property type="entry name" value="Biofilm_reg_signaling"/>
</dbReference>
<evidence type="ECO:0000259" key="15">
    <source>
        <dbReference type="PROSITE" id="PS50887"/>
    </source>
</evidence>
<feature type="domain" description="PAC" evidence="14">
    <location>
        <begin position="388"/>
        <end position="438"/>
    </location>
</feature>
<dbReference type="AlphaFoldDB" id="A0A0N0GKT9"/>
<evidence type="ECO:0000256" key="8">
    <source>
        <dbReference type="ARBA" id="ARBA00023008"/>
    </source>
</evidence>
<dbReference type="Pfam" id="PF13185">
    <property type="entry name" value="GAF_2"/>
    <property type="match status" value="1"/>
</dbReference>
<comment type="caution">
    <text evidence="16">The sequence shown here is derived from an EMBL/GenBank/DDBJ whole genome shotgun (WGS) entry which is preliminary data.</text>
</comment>
<dbReference type="SUPFAM" id="SSF55073">
    <property type="entry name" value="Nucleotide cyclase"/>
    <property type="match status" value="1"/>
</dbReference>
<evidence type="ECO:0000256" key="4">
    <source>
        <dbReference type="ARBA" id="ARBA00022692"/>
    </source>
</evidence>
<evidence type="ECO:0000259" key="13">
    <source>
        <dbReference type="PROSITE" id="PS50112"/>
    </source>
</evidence>
<keyword evidence="8" id="KW-0186">Copper</keyword>
<evidence type="ECO:0000313" key="17">
    <source>
        <dbReference type="Proteomes" id="UP000037939"/>
    </source>
</evidence>
<comment type="similarity">
    <text evidence="3">Belongs to the ethylene receptor family.</text>
</comment>
<dbReference type="EMBL" id="LAQT01000038">
    <property type="protein sequence ID" value="KPC49164.1"/>
    <property type="molecule type" value="Genomic_DNA"/>
</dbReference>
<dbReference type="RefSeq" id="WP_083459523.1">
    <property type="nucleotide sequence ID" value="NZ_LAQT01000038.1"/>
</dbReference>
<gene>
    <name evidence="16" type="primary">pleD_12</name>
    <name evidence="16" type="ORF">WG78_21630</name>
</gene>
<dbReference type="GO" id="GO:0006355">
    <property type="term" value="P:regulation of DNA-templated transcription"/>
    <property type="evidence" value="ECO:0007669"/>
    <property type="project" value="InterPro"/>
</dbReference>
<proteinExistence type="inferred from homology"/>
<keyword evidence="4 12" id="KW-0812">Transmembrane</keyword>
<dbReference type="Pfam" id="PF25487">
    <property type="entry name" value="ETR1_N"/>
    <property type="match status" value="1"/>
</dbReference>
<dbReference type="STRING" id="857265.WG78_21630"/>
<dbReference type="NCBIfam" id="TIGR00229">
    <property type="entry name" value="sensory_box"/>
    <property type="match status" value="2"/>
</dbReference>
<dbReference type="SUPFAM" id="SSF55785">
    <property type="entry name" value="PYP-like sensor domain (PAS domain)"/>
    <property type="match status" value="2"/>
</dbReference>
<dbReference type="PROSITE" id="PS50887">
    <property type="entry name" value="GGDEF"/>
    <property type="match status" value="1"/>
</dbReference>
<evidence type="ECO:0000256" key="7">
    <source>
        <dbReference type="ARBA" id="ARBA00022989"/>
    </source>
</evidence>
<feature type="domain" description="GGDEF" evidence="15">
    <location>
        <begin position="677"/>
        <end position="811"/>
    </location>
</feature>
<keyword evidence="6" id="KW-0256">Endoplasmic reticulum</keyword>
<dbReference type="InterPro" id="IPR013767">
    <property type="entry name" value="PAS_fold"/>
</dbReference>
<dbReference type="PANTHER" id="PTHR44757">
    <property type="entry name" value="DIGUANYLATE CYCLASE DGCP"/>
    <property type="match status" value="1"/>
</dbReference>
<dbReference type="InterPro" id="IPR043128">
    <property type="entry name" value="Rev_trsase/Diguanyl_cyclase"/>
</dbReference>
<dbReference type="SMART" id="SM00065">
    <property type="entry name" value="GAF"/>
    <property type="match status" value="1"/>
</dbReference>
<keyword evidence="7 12" id="KW-1133">Transmembrane helix</keyword>
<protein>
    <submittedName>
        <fullName evidence="16">Response regulator PleD</fullName>
    </submittedName>
</protein>
<dbReference type="SMART" id="SM00086">
    <property type="entry name" value="PAC"/>
    <property type="match status" value="2"/>
</dbReference>
<evidence type="ECO:0000256" key="11">
    <source>
        <dbReference type="SAM" id="Coils"/>
    </source>
</evidence>
<comment type="subcellular location">
    <subcellularLocation>
        <location evidence="2">Endoplasmic reticulum membrane</location>
        <topology evidence="2">Multi-pass membrane protein</topology>
    </subcellularLocation>
</comment>
<dbReference type="Gene3D" id="3.30.450.40">
    <property type="match status" value="1"/>
</dbReference>
<evidence type="ECO:0000256" key="1">
    <source>
        <dbReference type="ARBA" id="ARBA00001935"/>
    </source>
</evidence>
<dbReference type="InterPro" id="IPR000700">
    <property type="entry name" value="PAS-assoc_C"/>
</dbReference>
<dbReference type="InterPro" id="IPR035965">
    <property type="entry name" value="PAS-like_dom_sf"/>
</dbReference>
<dbReference type="InterPro" id="IPR058544">
    <property type="entry name" value="ETR1_N"/>
</dbReference>
<sequence>MLDMLREWLNTPGFMPHGHCFLWTPTLLWMMVAADGVIAVSYFAIAFGLWYYIRRRHDFGYKALAAMFGAFICACGITHALSIWDIWNFSYWLEGYAKLITALISAATAVMLWPMIPRLLALPSRDELAETNAELQRQIALTKATAETLEISERRYRQLVETAVEGIWTLDNEGYTTFVNRTMAEMLGTTEEAMLGRHLFDFMDASEQTLAQRNMARRLSGVVERHDFRFRRTDNTPLYAIVSSGPIHDEHGEVVGMLGVITDITDRERIANELAELTAGLEYRVQERTAELAHANRELENSIAEQQQTAMALQEQETWLRAILDSTVDGIITLNSQGEILSANPAATHIFGYPGVEMLGRSIHTLMPDLFKEDVDDHRPGAVFPIDHGKVVNGVRHDGAQIPVEIAISELRLSGDRQFVGMLRDITERQENEESIRLLNRELIKVNSNLELQVTERQSAEGQLQVVNTQLQTLVGSLKRQTEEIGLLNEMSELLQSCMELTEAMGVLATFSGRFIGADAGCLYLAERNGGLLQRIGSWGGRDEESEVALRHEDCWAMRQGRLHPLADLQANLICKHLHLEEQRYSLCIPLYAQGQNVGLLNLRRSEPFIDGDGNLARAQQIMLSFSEQVALALANINLRQRLQNLSLRDPLTGLFNRRYLDEQFELELARARRGGGRFAVLMMDLDHFKRFNDNFGHDAGDYLLQNVARTLLATVREGDVVSRWGGEEFMILMPEIDQPIAEQRAEAIRSEMGLLRPVFQQQPLGKVSVSIGLSFYPQHGHTAQLLIAAADHALYAAKSGGRDRVVIATP</sequence>
<dbReference type="InterPro" id="IPR000160">
    <property type="entry name" value="GGDEF_dom"/>
</dbReference>
<evidence type="ECO:0000256" key="9">
    <source>
        <dbReference type="ARBA" id="ARBA00023012"/>
    </source>
</evidence>
<evidence type="ECO:0000259" key="14">
    <source>
        <dbReference type="PROSITE" id="PS50113"/>
    </source>
</evidence>
<organism evidence="16 17">
    <name type="scientific">Amantichitinum ursilacus</name>
    <dbReference type="NCBI Taxonomy" id="857265"/>
    <lineage>
        <taxon>Bacteria</taxon>
        <taxon>Pseudomonadati</taxon>
        <taxon>Pseudomonadota</taxon>
        <taxon>Betaproteobacteria</taxon>
        <taxon>Neisseriales</taxon>
        <taxon>Chitinibacteraceae</taxon>
        <taxon>Amantichitinum</taxon>
    </lineage>
</organism>
<dbReference type="Pfam" id="PF00989">
    <property type="entry name" value="PAS"/>
    <property type="match status" value="1"/>
</dbReference>
<dbReference type="SUPFAM" id="SSF55781">
    <property type="entry name" value="GAF domain-like"/>
    <property type="match status" value="1"/>
</dbReference>
<feature type="domain" description="PAC" evidence="14">
    <location>
        <begin position="224"/>
        <end position="276"/>
    </location>
</feature>
<dbReference type="CDD" id="cd00130">
    <property type="entry name" value="PAS"/>
    <property type="match status" value="2"/>
</dbReference>
<dbReference type="InterPro" id="IPR003018">
    <property type="entry name" value="GAF"/>
</dbReference>
<evidence type="ECO:0000256" key="2">
    <source>
        <dbReference type="ARBA" id="ARBA00004477"/>
    </source>
</evidence>
<dbReference type="PANTHER" id="PTHR44757:SF2">
    <property type="entry name" value="BIOFILM ARCHITECTURE MAINTENANCE PROTEIN MBAA"/>
    <property type="match status" value="1"/>
</dbReference>
<dbReference type="InterPro" id="IPR029787">
    <property type="entry name" value="Nucleotide_cyclase"/>
</dbReference>
<feature type="domain" description="PAS" evidence="13">
    <location>
        <begin position="316"/>
        <end position="369"/>
    </location>
</feature>
<dbReference type="GO" id="GO:0003824">
    <property type="term" value="F:catalytic activity"/>
    <property type="evidence" value="ECO:0007669"/>
    <property type="project" value="UniProtKB-ARBA"/>
</dbReference>
<feature type="transmembrane region" description="Helical" evidence="12">
    <location>
        <begin position="27"/>
        <end position="52"/>
    </location>
</feature>
<keyword evidence="10 12" id="KW-0472">Membrane</keyword>
<dbReference type="InterPro" id="IPR029016">
    <property type="entry name" value="GAF-like_dom_sf"/>
</dbReference>
<keyword evidence="17" id="KW-1185">Reference proteome</keyword>
<evidence type="ECO:0000256" key="12">
    <source>
        <dbReference type="SAM" id="Phobius"/>
    </source>
</evidence>
<dbReference type="Gene3D" id="3.30.70.270">
    <property type="match status" value="1"/>
</dbReference>
<dbReference type="CDD" id="cd01949">
    <property type="entry name" value="GGDEF"/>
    <property type="match status" value="1"/>
</dbReference>
<dbReference type="Proteomes" id="UP000037939">
    <property type="component" value="Unassembled WGS sequence"/>
</dbReference>
<comment type="cofactor">
    <cofactor evidence="1">
        <name>Cu cation</name>
        <dbReference type="ChEBI" id="CHEBI:23378"/>
    </cofactor>
</comment>
<keyword evidence="5" id="KW-0936">Ethylene signaling pathway</keyword>
<dbReference type="Pfam" id="PF00990">
    <property type="entry name" value="GGDEF"/>
    <property type="match status" value="1"/>
</dbReference>
<dbReference type="InterPro" id="IPR000014">
    <property type="entry name" value="PAS"/>
</dbReference>
<evidence type="ECO:0000256" key="10">
    <source>
        <dbReference type="ARBA" id="ARBA00023136"/>
    </source>
</evidence>
<dbReference type="SMART" id="SM00091">
    <property type="entry name" value="PAS"/>
    <property type="match status" value="2"/>
</dbReference>
<dbReference type="InterPro" id="IPR001610">
    <property type="entry name" value="PAC"/>
</dbReference>
<dbReference type="OrthoDB" id="5571399at2"/>
<feature type="transmembrane region" description="Helical" evidence="12">
    <location>
        <begin position="64"/>
        <end position="84"/>
    </location>
</feature>
<dbReference type="NCBIfam" id="TIGR00254">
    <property type="entry name" value="GGDEF"/>
    <property type="match status" value="1"/>
</dbReference>
<accession>A0A0N0GKT9</accession>